<gene>
    <name evidence="2" type="ORF">M6B38_241340</name>
</gene>
<feature type="compositionally biased region" description="Polar residues" evidence="1">
    <location>
        <begin position="32"/>
        <end position="43"/>
    </location>
</feature>
<comment type="caution">
    <text evidence="2">The sequence shown here is derived from an EMBL/GenBank/DDBJ whole genome shotgun (WGS) entry which is preliminary data.</text>
</comment>
<keyword evidence="3" id="KW-1185">Reference proteome</keyword>
<dbReference type="PANTHER" id="PTHR33874">
    <property type="entry name" value="RING FINGER PROTEIN"/>
    <property type="match status" value="1"/>
</dbReference>
<dbReference type="Proteomes" id="UP001140949">
    <property type="component" value="Unassembled WGS sequence"/>
</dbReference>
<reference evidence="2" key="1">
    <citation type="journal article" date="2023" name="GigaByte">
        <title>Genome assembly of the bearded iris, Iris pallida Lam.</title>
        <authorList>
            <person name="Bruccoleri R.E."/>
            <person name="Oakeley E.J."/>
            <person name="Faust A.M.E."/>
            <person name="Altorfer M."/>
            <person name="Dessus-Babus S."/>
            <person name="Burckhardt D."/>
            <person name="Oertli M."/>
            <person name="Naumann U."/>
            <person name="Petersen F."/>
            <person name="Wong J."/>
        </authorList>
    </citation>
    <scope>NUCLEOTIDE SEQUENCE</scope>
    <source>
        <strain evidence="2">GSM-AAB239-AS_SAM_17_03QT</strain>
    </source>
</reference>
<dbReference type="AlphaFoldDB" id="A0AAX6DJ74"/>
<feature type="region of interest" description="Disordered" evidence="1">
    <location>
        <begin position="25"/>
        <end position="72"/>
    </location>
</feature>
<organism evidence="2 3">
    <name type="scientific">Iris pallida</name>
    <name type="common">Sweet iris</name>
    <dbReference type="NCBI Taxonomy" id="29817"/>
    <lineage>
        <taxon>Eukaryota</taxon>
        <taxon>Viridiplantae</taxon>
        <taxon>Streptophyta</taxon>
        <taxon>Embryophyta</taxon>
        <taxon>Tracheophyta</taxon>
        <taxon>Spermatophyta</taxon>
        <taxon>Magnoliopsida</taxon>
        <taxon>Liliopsida</taxon>
        <taxon>Asparagales</taxon>
        <taxon>Iridaceae</taxon>
        <taxon>Iridoideae</taxon>
        <taxon>Irideae</taxon>
        <taxon>Iris</taxon>
    </lineage>
</organism>
<protein>
    <submittedName>
        <fullName evidence="2">Uncharacterized protein</fullName>
    </submittedName>
</protein>
<evidence type="ECO:0000256" key="1">
    <source>
        <dbReference type="SAM" id="MobiDB-lite"/>
    </source>
</evidence>
<evidence type="ECO:0000313" key="2">
    <source>
        <dbReference type="EMBL" id="KAJ6791794.1"/>
    </source>
</evidence>
<evidence type="ECO:0000313" key="3">
    <source>
        <dbReference type="Proteomes" id="UP001140949"/>
    </source>
</evidence>
<dbReference type="PANTHER" id="PTHR33874:SF1">
    <property type="entry name" value="RING FINGER PROTEIN"/>
    <property type="match status" value="1"/>
</dbReference>
<accession>A0AAX6DJ74</accession>
<reference evidence="2" key="2">
    <citation type="submission" date="2023-04" db="EMBL/GenBank/DDBJ databases">
        <authorList>
            <person name="Bruccoleri R.E."/>
            <person name="Oakeley E.J."/>
            <person name="Faust A.-M."/>
            <person name="Dessus-Babus S."/>
            <person name="Altorfer M."/>
            <person name="Burckhardt D."/>
            <person name="Oertli M."/>
            <person name="Naumann U."/>
            <person name="Petersen F."/>
            <person name="Wong J."/>
        </authorList>
    </citation>
    <scope>NUCLEOTIDE SEQUENCE</scope>
    <source>
        <strain evidence="2">GSM-AAB239-AS_SAM_17_03QT</strain>
        <tissue evidence="2">Leaf</tissue>
    </source>
</reference>
<proteinExistence type="predicted"/>
<dbReference type="EMBL" id="JANAVB010044218">
    <property type="protein sequence ID" value="KAJ6791794.1"/>
    <property type="molecule type" value="Genomic_DNA"/>
</dbReference>
<name>A0AAX6DJ74_IRIPA</name>
<sequence length="234" mass="25696">METDPMMVKRKALLSVLEQCREALESLDSAGRNPNSAGRNPNSAAEVDDDEEREEGGGSGRNEPSDDDSETDELCDLVKSKIEAPNFLEKLGSMNMSVMDSIHADESSSWDMVTAKDLWEDKDISGEMEADQDSYVLVSQDDIMEGIACFISAYLVSLKQTNDVTPNQLQNALSKTFSVKKKKSKLQKAWDGSKVIYNVASWSATAIGIYQNPALFGVASTAFWTSCRVVSKLL</sequence>